<feature type="domain" description="HTH merR-type" evidence="2">
    <location>
        <begin position="9"/>
        <end position="77"/>
    </location>
</feature>
<dbReference type="AlphaFoldDB" id="A0A5M3W7J4"/>
<reference evidence="3 4" key="1">
    <citation type="submission" date="2019-10" db="EMBL/GenBank/DDBJ databases">
        <title>Whole genome shotgun sequence of Acrocarpospora corrugata NBRC 13972.</title>
        <authorList>
            <person name="Ichikawa N."/>
            <person name="Kimura A."/>
            <person name="Kitahashi Y."/>
            <person name="Komaki H."/>
            <person name="Oguchi A."/>
        </authorList>
    </citation>
    <scope>NUCLEOTIDE SEQUENCE [LARGE SCALE GENOMIC DNA]</scope>
    <source>
        <strain evidence="3 4">NBRC 13972</strain>
    </source>
</reference>
<evidence type="ECO:0000256" key="1">
    <source>
        <dbReference type="ARBA" id="ARBA00023125"/>
    </source>
</evidence>
<dbReference type="PROSITE" id="PS50937">
    <property type="entry name" value="HTH_MERR_2"/>
    <property type="match status" value="1"/>
</dbReference>
<dbReference type="PANTHER" id="PTHR30204:SF97">
    <property type="entry name" value="MERR FAMILY REGULATORY PROTEIN"/>
    <property type="match status" value="1"/>
</dbReference>
<name>A0A5M3W7J4_9ACTN</name>
<dbReference type="SUPFAM" id="SSF46955">
    <property type="entry name" value="Putative DNA-binding domain"/>
    <property type="match status" value="1"/>
</dbReference>
<dbReference type="PRINTS" id="PR00040">
    <property type="entry name" value="HTHMERR"/>
</dbReference>
<keyword evidence="1" id="KW-0238">DNA-binding</keyword>
<evidence type="ECO:0000313" key="3">
    <source>
        <dbReference type="EMBL" id="GES05027.1"/>
    </source>
</evidence>
<dbReference type="EMBL" id="BLAD01000092">
    <property type="protein sequence ID" value="GES05027.1"/>
    <property type="molecule type" value="Genomic_DNA"/>
</dbReference>
<proteinExistence type="predicted"/>
<dbReference type="Pfam" id="PF13411">
    <property type="entry name" value="MerR_1"/>
    <property type="match status" value="1"/>
</dbReference>
<dbReference type="InterPro" id="IPR000551">
    <property type="entry name" value="MerR-type_HTH_dom"/>
</dbReference>
<protein>
    <recommendedName>
        <fullName evidence="2">HTH merR-type domain-containing protein</fullName>
    </recommendedName>
</protein>
<dbReference type="Proteomes" id="UP000334990">
    <property type="component" value="Unassembled WGS sequence"/>
</dbReference>
<evidence type="ECO:0000313" key="4">
    <source>
        <dbReference type="Proteomes" id="UP000334990"/>
    </source>
</evidence>
<keyword evidence="4" id="KW-1185">Reference proteome</keyword>
<gene>
    <name evidence="3" type="ORF">Acor_70950</name>
</gene>
<dbReference type="Gene3D" id="1.10.1660.10">
    <property type="match status" value="1"/>
</dbReference>
<dbReference type="InterPro" id="IPR009061">
    <property type="entry name" value="DNA-bd_dom_put_sf"/>
</dbReference>
<dbReference type="GO" id="GO:0003700">
    <property type="term" value="F:DNA-binding transcription factor activity"/>
    <property type="evidence" value="ECO:0007669"/>
    <property type="project" value="InterPro"/>
</dbReference>
<dbReference type="GO" id="GO:0003677">
    <property type="term" value="F:DNA binding"/>
    <property type="evidence" value="ECO:0007669"/>
    <property type="project" value="UniProtKB-KW"/>
</dbReference>
<dbReference type="RefSeq" id="WP_155341072.1">
    <property type="nucleotide sequence ID" value="NZ_BAAABN010000077.1"/>
</dbReference>
<dbReference type="InterPro" id="IPR047057">
    <property type="entry name" value="MerR_fam"/>
</dbReference>
<dbReference type="SMART" id="SM00422">
    <property type="entry name" value="HTH_MERR"/>
    <property type="match status" value="1"/>
</dbReference>
<comment type="caution">
    <text evidence="3">The sequence shown here is derived from an EMBL/GenBank/DDBJ whole genome shotgun (WGS) entry which is preliminary data.</text>
</comment>
<dbReference type="PROSITE" id="PS00552">
    <property type="entry name" value="HTH_MERR_1"/>
    <property type="match status" value="1"/>
</dbReference>
<sequence>MPDEQPTKQLTIGELARATGVATSALRYWEDLGLIPTPARASGQRRYPASAVGLVGQILLLRDVGYSLREVKALVTSHSDPDTWRELAKRKLADLDERIAQAQAASTALAHALACPHEDIRTCPNFADIIAARLAGSPLHEAHPH</sequence>
<organism evidence="3 4">
    <name type="scientific">Acrocarpospora corrugata</name>
    <dbReference type="NCBI Taxonomy" id="35763"/>
    <lineage>
        <taxon>Bacteria</taxon>
        <taxon>Bacillati</taxon>
        <taxon>Actinomycetota</taxon>
        <taxon>Actinomycetes</taxon>
        <taxon>Streptosporangiales</taxon>
        <taxon>Streptosporangiaceae</taxon>
        <taxon>Acrocarpospora</taxon>
    </lineage>
</organism>
<dbReference type="OrthoDB" id="9802039at2"/>
<dbReference type="PANTHER" id="PTHR30204">
    <property type="entry name" value="REDOX-CYCLING DRUG-SENSING TRANSCRIPTIONAL ACTIVATOR SOXR"/>
    <property type="match status" value="1"/>
</dbReference>
<evidence type="ECO:0000259" key="2">
    <source>
        <dbReference type="PROSITE" id="PS50937"/>
    </source>
</evidence>
<accession>A0A5M3W7J4</accession>